<sequence>MIDHPIRFGFVFLDVLFDKRLVIFDNIATYKVSISNLPMFVS</sequence>
<gene>
    <name evidence="1" type="ORF">GGQ91_005312</name>
</gene>
<dbReference type="Proteomes" id="UP000565455">
    <property type="component" value="Unassembled WGS sequence"/>
</dbReference>
<name>A0ABR6DKQ4_9HYPH</name>
<comment type="caution">
    <text evidence="1">The sequence shown here is derived from an EMBL/GenBank/DDBJ whole genome shotgun (WGS) entry which is preliminary data.</text>
</comment>
<evidence type="ECO:0000313" key="2">
    <source>
        <dbReference type="Proteomes" id="UP000565455"/>
    </source>
</evidence>
<evidence type="ECO:0000313" key="1">
    <source>
        <dbReference type="EMBL" id="MBA9065889.1"/>
    </source>
</evidence>
<evidence type="ECO:0008006" key="3">
    <source>
        <dbReference type="Google" id="ProtNLM"/>
    </source>
</evidence>
<dbReference type="EMBL" id="JACJIM010000010">
    <property type="protein sequence ID" value="MBA9065889.1"/>
    <property type="molecule type" value="Genomic_DNA"/>
</dbReference>
<protein>
    <recommendedName>
        <fullName evidence="3">Transposase</fullName>
    </recommendedName>
</protein>
<organism evidence="1 2">
    <name type="scientific">Methylobacterium fujisawaense</name>
    <dbReference type="NCBI Taxonomy" id="107400"/>
    <lineage>
        <taxon>Bacteria</taxon>
        <taxon>Pseudomonadati</taxon>
        <taxon>Pseudomonadota</taxon>
        <taxon>Alphaproteobacteria</taxon>
        <taxon>Hyphomicrobiales</taxon>
        <taxon>Methylobacteriaceae</taxon>
        <taxon>Methylobacterium</taxon>
    </lineage>
</organism>
<accession>A0ABR6DKQ4</accession>
<reference evidence="1 2" key="1">
    <citation type="submission" date="2020-08" db="EMBL/GenBank/DDBJ databases">
        <title>Genomic Encyclopedia of Type Strains, Phase IV (KMG-IV): sequencing the most valuable type-strain genomes for metagenomic binning, comparative biology and taxonomic classification.</title>
        <authorList>
            <person name="Goeker M."/>
        </authorList>
    </citation>
    <scope>NUCLEOTIDE SEQUENCE [LARGE SCALE GENOMIC DNA]</scope>
    <source>
        <strain evidence="1 2">DSM 5686</strain>
    </source>
</reference>
<proteinExistence type="predicted"/>
<keyword evidence="2" id="KW-1185">Reference proteome</keyword>